<dbReference type="AlphaFoldDB" id="A0A9W6IQ94"/>
<evidence type="ECO:0000256" key="1">
    <source>
        <dbReference type="SAM" id="MobiDB-lite"/>
    </source>
</evidence>
<comment type="caution">
    <text evidence="2">The sequence shown here is derived from an EMBL/GenBank/DDBJ whole genome shotgun (WGS) entry which is preliminary data.</text>
</comment>
<dbReference type="EMBL" id="BSFE01000009">
    <property type="protein sequence ID" value="GLK53220.1"/>
    <property type="molecule type" value="Genomic_DNA"/>
</dbReference>
<sequence>MRPPFLFRSGQTGERSRLPNPTGALLAAPSAFHVSIDPDAGIGDRLGSSGAGTKKEMADRARSSPYPAALSAFHVSIDPDAGIGDRLGSSGTGTKKEMARLEGAIPNPKGSQARPRAGRSGRPIGDVREANCREIRKMARLEGNSSNALFETLQDWEHQLKHSEIDFKAISEKPKGPHL</sequence>
<gene>
    <name evidence="2" type="ORF">GCM10017621_27280</name>
</gene>
<protein>
    <submittedName>
        <fullName evidence="2">Uncharacterized protein</fullName>
    </submittedName>
</protein>
<reference evidence="2" key="2">
    <citation type="submission" date="2023-01" db="EMBL/GenBank/DDBJ databases">
        <authorList>
            <person name="Sun Q."/>
            <person name="Evtushenko L."/>
        </authorList>
    </citation>
    <scope>NUCLEOTIDE SEQUENCE</scope>
    <source>
        <strain evidence="2">VKM B-1513</strain>
    </source>
</reference>
<feature type="region of interest" description="Disordered" evidence="1">
    <location>
        <begin position="37"/>
        <end position="63"/>
    </location>
</feature>
<feature type="region of interest" description="Disordered" evidence="1">
    <location>
        <begin position="1"/>
        <end position="21"/>
    </location>
</feature>
<name>A0A9W6IQ94_9PROT</name>
<dbReference type="Proteomes" id="UP001143486">
    <property type="component" value="Unassembled WGS sequence"/>
</dbReference>
<evidence type="ECO:0000313" key="2">
    <source>
        <dbReference type="EMBL" id="GLK53220.1"/>
    </source>
</evidence>
<evidence type="ECO:0000313" key="3">
    <source>
        <dbReference type="Proteomes" id="UP001143486"/>
    </source>
</evidence>
<reference evidence="2" key="1">
    <citation type="journal article" date="2014" name="Int. J. Syst. Evol. Microbiol.">
        <title>Complete genome sequence of Corynebacterium casei LMG S-19264T (=DSM 44701T), isolated from a smear-ripened cheese.</title>
        <authorList>
            <consortium name="US DOE Joint Genome Institute (JGI-PGF)"/>
            <person name="Walter F."/>
            <person name="Albersmeier A."/>
            <person name="Kalinowski J."/>
            <person name="Ruckert C."/>
        </authorList>
    </citation>
    <scope>NUCLEOTIDE SEQUENCE</scope>
    <source>
        <strain evidence="2">VKM B-1513</strain>
    </source>
</reference>
<proteinExistence type="predicted"/>
<accession>A0A9W6IQ94</accession>
<keyword evidence="3" id="KW-1185">Reference proteome</keyword>
<feature type="compositionally biased region" description="Basic and acidic residues" evidence="1">
    <location>
        <begin position="53"/>
        <end position="62"/>
    </location>
</feature>
<organism evidence="2 3">
    <name type="scientific">Maricaulis virginensis</name>
    <dbReference type="NCBI Taxonomy" id="144022"/>
    <lineage>
        <taxon>Bacteria</taxon>
        <taxon>Pseudomonadati</taxon>
        <taxon>Pseudomonadota</taxon>
        <taxon>Alphaproteobacteria</taxon>
        <taxon>Maricaulales</taxon>
        <taxon>Maricaulaceae</taxon>
        <taxon>Maricaulis</taxon>
    </lineage>
</organism>
<feature type="region of interest" description="Disordered" evidence="1">
    <location>
        <begin position="100"/>
        <end position="125"/>
    </location>
</feature>